<dbReference type="EC" id="6.1.1.9" evidence="1"/>
<dbReference type="FunFam" id="3.90.740.10:FF:000005">
    <property type="entry name" value="Valine--tRNA ligase, mitochondrial"/>
    <property type="match status" value="1"/>
</dbReference>
<dbReference type="GO" id="GO:0005829">
    <property type="term" value="C:cytosol"/>
    <property type="evidence" value="ECO:0007669"/>
    <property type="project" value="TreeGrafter"/>
</dbReference>
<feature type="non-terminal residue" evidence="10">
    <location>
        <position position="259"/>
    </location>
</feature>
<evidence type="ECO:0000256" key="7">
    <source>
        <dbReference type="ARBA" id="ARBA00029936"/>
    </source>
</evidence>
<evidence type="ECO:0000256" key="8">
    <source>
        <dbReference type="ARBA" id="ARBA00047552"/>
    </source>
</evidence>
<dbReference type="SUPFAM" id="SSF52374">
    <property type="entry name" value="Nucleotidylyl transferase"/>
    <property type="match status" value="1"/>
</dbReference>
<organism evidence="10">
    <name type="scientific">marine sediment metagenome</name>
    <dbReference type="NCBI Taxonomy" id="412755"/>
    <lineage>
        <taxon>unclassified sequences</taxon>
        <taxon>metagenomes</taxon>
        <taxon>ecological metagenomes</taxon>
    </lineage>
</organism>
<dbReference type="Gene3D" id="3.90.740.10">
    <property type="entry name" value="Valyl/Leucyl/Isoleucyl-tRNA synthetase, editing domain"/>
    <property type="match status" value="1"/>
</dbReference>
<dbReference type="GO" id="GO:0005524">
    <property type="term" value="F:ATP binding"/>
    <property type="evidence" value="ECO:0007669"/>
    <property type="project" value="UniProtKB-KW"/>
</dbReference>
<dbReference type="AlphaFoldDB" id="X0WNH7"/>
<gene>
    <name evidence="10" type="ORF">S01H1_53694</name>
</gene>
<keyword evidence="4" id="KW-0067">ATP-binding</keyword>
<dbReference type="GO" id="GO:0006438">
    <property type="term" value="P:valyl-tRNA aminoacylation"/>
    <property type="evidence" value="ECO:0007669"/>
    <property type="project" value="InterPro"/>
</dbReference>
<evidence type="ECO:0000256" key="1">
    <source>
        <dbReference type="ARBA" id="ARBA00013169"/>
    </source>
</evidence>
<keyword evidence="3" id="KW-0547">Nucleotide-binding</keyword>
<proteinExistence type="predicted"/>
<dbReference type="InterPro" id="IPR009008">
    <property type="entry name" value="Val/Leu/Ile-tRNA-synth_edit"/>
</dbReference>
<evidence type="ECO:0000256" key="4">
    <source>
        <dbReference type="ARBA" id="ARBA00022840"/>
    </source>
</evidence>
<dbReference type="Gene3D" id="3.40.50.620">
    <property type="entry name" value="HUPs"/>
    <property type="match status" value="1"/>
</dbReference>
<name>X0WNH7_9ZZZZ</name>
<dbReference type="Pfam" id="PF00133">
    <property type="entry name" value="tRNA-synt_1"/>
    <property type="match status" value="1"/>
</dbReference>
<feature type="domain" description="Aminoacyl-tRNA synthetase class Ia" evidence="9">
    <location>
        <begin position="1"/>
        <end position="258"/>
    </location>
</feature>
<keyword evidence="5" id="KW-0648">Protein biosynthesis</keyword>
<evidence type="ECO:0000313" key="10">
    <source>
        <dbReference type="EMBL" id="GAG26048.1"/>
    </source>
</evidence>
<dbReference type="InterPro" id="IPR002300">
    <property type="entry name" value="aa-tRNA-synth_Ia"/>
</dbReference>
<dbReference type="GO" id="GO:0002161">
    <property type="term" value="F:aminoacyl-tRNA deacylase activity"/>
    <property type="evidence" value="ECO:0007669"/>
    <property type="project" value="InterPro"/>
</dbReference>
<reference evidence="10" key="1">
    <citation type="journal article" date="2014" name="Front. Microbiol.">
        <title>High frequency of phylogenetically diverse reductive dehalogenase-homologous genes in deep subseafloor sedimentary metagenomes.</title>
        <authorList>
            <person name="Kawai M."/>
            <person name="Futagami T."/>
            <person name="Toyoda A."/>
            <person name="Takaki Y."/>
            <person name="Nishi S."/>
            <person name="Hori S."/>
            <person name="Arai W."/>
            <person name="Tsubouchi T."/>
            <person name="Morono Y."/>
            <person name="Uchiyama I."/>
            <person name="Ito T."/>
            <person name="Fujiyama A."/>
            <person name="Inagaki F."/>
            <person name="Takami H."/>
        </authorList>
    </citation>
    <scope>NUCLEOTIDE SEQUENCE</scope>
    <source>
        <strain evidence="10">Expedition CK06-06</strain>
    </source>
</reference>
<keyword evidence="6" id="KW-0030">Aminoacyl-tRNA synthetase</keyword>
<dbReference type="GO" id="GO:0004832">
    <property type="term" value="F:valine-tRNA ligase activity"/>
    <property type="evidence" value="ECO:0007669"/>
    <property type="project" value="UniProtKB-EC"/>
</dbReference>
<evidence type="ECO:0000256" key="5">
    <source>
        <dbReference type="ARBA" id="ARBA00022917"/>
    </source>
</evidence>
<protein>
    <recommendedName>
        <fullName evidence="1">valine--tRNA ligase</fullName>
        <ecNumber evidence="1">6.1.1.9</ecNumber>
    </recommendedName>
    <alternativeName>
        <fullName evidence="7">Valyl-tRNA synthetase</fullName>
    </alternativeName>
</protein>
<comment type="caution">
    <text evidence="10">The sequence shown here is derived from an EMBL/GenBank/DDBJ whole genome shotgun (WGS) entry which is preliminary data.</text>
</comment>
<evidence type="ECO:0000259" key="9">
    <source>
        <dbReference type="Pfam" id="PF00133"/>
    </source>
</evidence>
<dbReference type="PANTHER" id="PTHR11946">
    <property type="entry name" value="VALYL-TRNA SYNTHETASES"/>
    <property type="match status" value="1"/>
</dbReference>
<dbReference type="PRINTS" id="PR00986">
    <property type="entry name" value="TRNASYNTHVAL"/>
</dbReference>
<dbReference type="EMBL" id="BARS01034782">
    <property type="protein sequence ID" value="GAG26048.1"/>
    <property type="molecule type" value="Genomic_DNA"/>
</dbReference>
<sequence>IYRGHRLIHWCPRCRTALADDEVENEQEKGHLWYLRYPVKGARARHVVVATTRPETMLGDTGVAVNPTDERFKDLLGKTVVLPLLEREIPVIADELVDPRFGTGAVKVTPAHDATDFEIGEKHGLEKISVMAADGSMNENAGPFSGLDRFAARRKVLEALESRGLVERVEDHDHAIPHCYRCATVVEPRLSDQWFVRMQELARPAVEAARRGKLRFHPPRWEREYLRWLEGVRDWCISRQIWWGHRIPVWTCRDCEKVI</sequence>
<accession>X0WNH7</accession>
<dbReference type="PANTHER" id="PTHR11946:SF93">
    <property type="entry name" value="VALINE--TRNA LIGASE, CHLOROPLASTIC_MITOCHONDRIAL 2"/>
    <property type="match status" value="1"/>
</dbReference>
<dbReference type="InterPro" id="IPR002303">
    <property type="entry name" value="Valyl-tRNA_ligase"/>
</dbReference>
<dbReference type="InterPro" id="IPR014729">
    <property type="entry name" value="Rossmann-like_a/b/a_fold"/>
</dbReference>
<feature type="non-terminal residue" evidence="10">
    <location>
        <position position="1"/>
    </location>
</feature>
<comment type="catalytic activity">
    <reaction evidence="8">
        <text>tRNA(Val) + L-valine + ATP = L-valyl-tRNA(Val) + AMP + diphosphate</text>
        <dbReference type="Rhea" id="RHEA:10704"/>
        <dbReference type="Rhea" id="RHEA-COMP:9672"/>
        <dbReference type="Rhea" id="RHEA-COMP:9708"/>
        <dbReference type="ChEBI" id="CHEBI:30616"/>
        <dbReference type="ChEBI" id="CHEBI:33019"/>
        <dbReference type="ChEBI" id="CHEBI:57762"/>
        <dbReference type="ChEBI" id="CHEBI:78442"/>
        <dbReference type="ChEBI" id="CHEBI:78537"/>
        <dbReference type="ChEBI" id="CHEBI:456215"/>
        <dbReference type="EC" id="6.1.1.9"/>
    </reaction>
</comment>
<evidence type="ECO:0000256" key="6">
    <source>
        <dbReference type="ARBA" id="ARBA00023146"/>
    </source>
</evidence>
<dbReference type="SUPFAM" id="SSF50677">
    <property type="entry name" value="ValRS/IleRS/LeuRS editing domain"/>
    <property type="match status" value="1"/>
</dbReference>
<evidence type="ECO:0000256" key="2">
    <source>
        <dbReference type="ARBA" id="ARBA00022598"/>
    </source>
</evidence>
<keyword evidence="2" id="KW-0436">Ligase</keyword>
<evidence type="ECO:0000256" key="3">
    <source>
        <dbReference type="ARBA" id="ARBA00022741"/>
    </source>
</evidence>